<evidence type="ECO:0000256" key="1">
    <source>
        <dbReference type="SAM" id="MobiDB-lite"/>
    </source>
</evidence>
<keyword evidence="3" id="KW-1185">Reference proteome</keyword>
<dbReference type="AlphaFoldDB" id="A0A813EBN0"/>
<name>A0A813EBN0_POLGL</name>
<sequence>EVREAGKTMERGEQEEREAGNAKKRGQQEEREAGNAMKRGKQEEREAGNANKRGQQEEREAGNAKTRGQQEEREAGNAKKRGEQDQEAKEVVRGVEATMSMTESAATGTGRAVLGTATRRCVTAREAMVIMAAGRTRAPRGIGTRLGTERLLLTANS</sequence>
<feature type="non-terminal residue" evidence="2">
    <location>
        <position position="157"/>
    </location>
</feature>
<proteinExistence type="predicted"/>
<organism evidence="2 3">
    <name type="scientific">Polarella glacialis</name>
    <name type="common">Dinoflagellate</name>
    <dbReference type="NCBI Taxonomy" id="89957"/>
    <lineage>
        <taxon>Eukaryota</taxon>
        <taxon>Sar</taxon>
        <taxon>Alveolata</taxon>
        <taxon>Dinophyceae</taxon>
        <taxon>Suessiales</taxon>
        <taxon>Suessiaceae</taxon>
        <taxon>Polarella</taxon>
    </lineage>
</organism>
<feature type="compositionally biased region" description="Basic and acidic residues" evidence="1">
    <location>
        <begin position="1"/>
        <end position="33"/>
    </location>
</feature>
<evidence type="ECO:0000313" key="3">
    <source>
        <dbReference type="Proteomes" id="UP000654075"/>
    </source>
</evidence>
<gene>
    <name evidence="2" type="ORF">PGLA1383_LOCUS13869</name>
</gene>
<dbReference type="EMBL" id="CAJNNV010007791">
    <property type="protein sequence ID" value="CAE8595356.1"/>
    <property type="molecule type" value="Genomic_DNA"/>
</dbReference>
<reference evidence="2" key="1">
    <citation type="submission" date="2021-02" db="EMBL/GenBank/DDBJ databases">
        <authorList>
            <person name="Dougan E. K."/>
            <person name="Rhodes N."/>
            <person name="Thang M."/>
            <person name="Chan C."/>
        </authorList>
    </citation>
    <scope>NUCLEOTIDE SEQUENCE</scope>
</reference>
<accession>A0A813EBN0</accession>
<feature type="compositionally biased region" description="Basic and acidic residues" evidence="1">
    <location>
        <begin position="54"/>
        <end position="91"/>
    </location>
</feature>
<evidence type="ECO:0000313" key="2">
    <source>
        <dbReference type="EMBL" id="CAE8595356.1"/>
    </source>
</evidence>
<comment type="caution">
    <text evidence="2">The sequence shown here is derived from an EMBL/GenBank/DDBJ whole genome shotgun (WGS) entry which is preliminary data.</text>
</comment>
<dbReference type="Proteomes" id="UP000654075">
    <property type="component" value="Unassembled WGS sequence"/>
</dbReference>
<feature type="region of interest" description="Disordered" evidence="1">
    <location>
        <begin position="1"/>
        <end position="91"/>
    </location>
</feature>
<protein>
    <submittedName>
        <fullName evidence="2">Uncharacterized protein</fullName>
    </submittedName>
</protein>